<feature type="region of interest" description="Disordered" evidence="1">
    <location>
        <begin position="1"/>
        <end position="21"/>
    </location>
</feature>
<name>A0A0L9VPQ2_PHAAN</name>
<gene>
    <name evidence="2" type="ORF">LR48_Vigan10g262100</name>
</gene>
<evidence type="ECO:0000313" key="3">
    <source>
        <dbReference type="Proteomes" id="UP000053144"/>
    </source>
</evidence>
<evidence type="ECO:0000313" key="2">
    <source>
        <dbReference type="EMBL" id="KOM56729.1"/>
    </source>
</evidence>
<evidence type="ECO:0000256" key="1">
    <source>
        <dbReference type="SAM" id="MobiDB-lite"/>
    </source>
</evidence>
<sequence>MPNPDPPLSPSEVGTASHGCPWTAGNGRKEGFLPWLLSLSLFLTCQNNECPPLLSFTVHTPPIIASNNEKGGRIRIGYYHRLGERHVQCQKDQINMPGRFSPANGRSPSERPLVAQRERSSSEQWTFVQRVHARDPKVDARLARERTLAQLGHSSSELWTFVQRGQKVDARCPARTLVQRALDVRPAKMKSGRSPSDQWTLAQRRTLAQRTYVRRPAKNHLQPFSLKTRSRGRNEEVWRGGDQRTLQSSFWVLPRWKITNFHRPIHALSLL</sequence>
<reference evidence="3" key="1">
    <citation type="journal article" date="2015" name="Proc. Natl. Acad. Sci. U.S.A.">
        <title>Genome sequencing of adzuki bean (Vigna angularis) provides insight into high starch and low fat accumulation and domestication.</title>
        <authorList>
            <person name="Yang K."/>
            <person name="Tian Z."/>
            <person name="Chen C."/>
            <person name="Luo L."/>
            <person name="Zhao B."/>
            <person name="Wang Z."/>
            <person name="Yu L."/>
            <person name="Li Y."/>
            <person name="Sun Y."/>
            <person name="Li W."/>
            <person name="Chen Y."/>
            <person name="Li Y."/>
            <person name="Zhang Y."/>
            <person name="Ai D."/>
            <person name="Zhao J."/>
            <person name="Shang C."/>
            <person name="Ma Y."/>
            <person name="Wu B."/>
            <person name="Wang M."/>
            <person name="Gao L."/>
            <person name="Sun D."/>
            <person name="Zhang P."/>
            <person name="Guo F."/>
            <person name="Wang W."/>
            <person name="Li Y."/>
            <person name="Wang J."/>
            <person name="Varshney R.K."/>
            <person name="Wang J."/>
            <person name="Ling H.Q."/>
            <person name="Wan P."/>
        </authorList>
    </citation>
    <scope>NUCLEOTIDE SEQUENCE</scope>
    <source>
        <strain evidence="3">cv. Jingnong 6</strain>
    </source>
</reference>
<protein>
    <submittedName>
        <fullName evidence="2">Uncharacterized protein</fullName>
    </submittedName>
</protein>
<dbReference type="AlphaFoldDB" id="A0A0L9VPQ2"/>
<accession>A0A0L9VPQ2</accession>
<proteinExistence type="predicted"/>
<dbReference type="Gramene" id="KOM56729">
    <property type="protein sequence ID" value="KOM56729"/>
    <property type="gene ID" value="LR48_Vigan10g262100"/>
</dbReference>
<dbReference type="Proteomes" id="UP000053144">
    <property type="component" value="Chromosome 10"/>
</dbReference>
<dbReference type="EMBL" id="CM003380">
    <property type="protein sequence ID" value="KOM56729.1"/>
    <property type="molecule type" value="Genomic_DNA"/>
</dbReference>
<organism evidence="2 3">
    <name type="scientific">Phaseolus angularis</name>
    <name type="common">Azuki bean</name>
    <name type="synonym">Vigna angularis</name>
    <dbReference type="NCBI Taxonomy" id="3914"/>
    <lineage>
        <taxon>Eukaryota</taxon>
        <taxon>Viridiplantae</taxon>
        <taxon>Streptophyta</taxon>
        <taxon>Embryophyta</taxon>
        <taxon>Tracheophyta</taxon>
        <taxon>Spermatophyta</taxon>
        <taxon>Magnoliopsida</taxon>
        <taxon>eudicotyledons</taxon>
        <taxon>Gunneridae</taxon>
        <taxon>Pentapetalae</taxon>
        <taxon>rosids</taxon>
        <taxon>fabids</taxon>
        <taxon>Fabales</taxon>
        <taxon>Fabaceae</taxon>
        <taxon>Papilionoideae</taxon>
        <taxon>50 kb inversion clade</taxon>
        <taxon>NPAAA clade</taxon>
        <taxon>indigoferoid/millettioid clade</taxon>
        <taxon>Phaseoleae</taxon>
        <taxon>Vigna</taxon>
    </lineage>
</organism>